<dbReference type="SUPFAM" id="SSF55874">
    <property type="entry name" value="ATPase domain of HSP90 chaperone/DNA topoisomerase II/histidine kinase"/>
    <property type="match status" value="3"/>
</dbReference>
<dbReference type="GeneID" id="106811916"/>
<dbReference type="Gene3D" id="1.10.287.110">
    <property type="entry name" value="DnaJ domain"/>
    <property type="match status" value="1"/>
</dbReference>
<dbReference type="Pfam" id="PF05168">
    <property type="entry name" value="HEPN"/>
    <property type="match status" value="1"/>
</dbReference>
<dbReference type="SUPFAM" id="SSF81593">
    <property type="entry name" value="Nucleotidyltransferase substrate binding subunit/domain"/>
    <property type="match status" value="1"/>
</dbReference>
<feature type="compositionally biased region" description="Basic and acidic residues" evidence="1">
    <location>
        <begin position="4177"/>
        <end position="4187"/>
    </location>
</feature>
<feature type="compositionally biased region" description="Basic residues" evidence="1">
    <location>
        <begin position="4151"/>
        <end position="4164"/>
    </location>
</feature>
<dbReference type="SMART" id="SM00748">
    <property type="entry name" value="HEPN"/>
    <property type="match status" value="1"/>
</dbReference>
<accession>A0ABM1EG21</accession>
<dbReference type="InterPro" id="IPR058210">
    <property type="entry name" value="SACS/Nov_dom"/>
</dbReference>
<evidence type="ECO:0000256" key="1">
    <source>
        <dbReference type="SAM" id="MobiDB-lite"/>
    </source>
</evidence>
<gene>
    <name evidence="4" type="primary">LOC106811916</name>
</gene>
<dbReference type="Proteomes" id="UP000695022">
    <property type="component" value="Unplaced"/>
</dbReference>
<dbReference type="Gene3D" id="1.20.120.330">
    <property type="entry name" value="Nucleotidyltransferases domain 2"/>
    <property type="match status" value="1"/>
</dbReference>
<protein>
    <submittedName>
        <fullName evidence="4">Sacsin-like</fullName>
    </submittedName>
</protein>
<feature type="compositionally biased region" description="Acidic residues" evidence="1">
    <location>
        <begin position="4131"/>
        <end position="4142"/>
    </location>
</feature>
<evidence type="ECO:0000313" key="4">
    <source>
        <dbReference type="RefSeq" id="XP_014671142.1"/>
    </source>
</evidence>
<dbReference type="PANTHER" id="PTHR15600:SF42">
    <property type="entry name" value="SACSIN"/>
    <property type="match status" value="1"/>
</dbReference>
<dbReference type="NCBIfam" id="NF047352">
    <property type="entry name" value="P_loop_sacsin"/>
    <property type="match status" value="2"/>
</dbReference>
<feature type="region of interest" description="Disordered" evidence="1">
    <location>
        <begin position="4105"/>
        <end position="4187"/>
    </location>
</feature>
<reference evidence="4" key="1">
    <citation type="submission" date="2025-08" db="UniProtKB">
        <authorList>
            <consortium name="RefSeq"/>
        </authorList>
    </citation>
    <scope>IDENTIFICATION</scope>
</reference>
<evidence type="ECO:0000313" key="3">
    <source>
        <dbReference type="Proteomes" id="UP000695022"/>
    </source>
</evidence>
<dbReference type="InterPro" id="IPR036890">
    <property type="entry name" value="HATPase_C_sf"/>
</dbReference>
<organism evidence="3 4">
    <name type="scientific">Priapulus caudatus</name>
    <name type="common">Priapulid worm</name>
    <dbReference type="NCBI Taxonomy" id="37621"/>
    <lineage>
        <taxon>Eukaryota</taxon>
        <taxon>Metazoa</taxon>
        <taxon>Ecdysozoa</taxon>
        <taxon>Scalidophora</taxon>
        <taxon>Priapulida</taxon>
        <taxon>Priapulimorpha</taxon>
        <taxon>Priapulimorphida</taxon>
        <taxon>Priapulidae</taxon>
        <taxon>Priapulus</taxon>
    </lineage>
</organism>
<evidence type="ECO:0000259" key="2">
    <source>
        <dbReference type="SMART" id="SM00748"/>
    </source>
</evidence>
<feature type="compositionally biased region" description="Basic and acidic residues" evidence="1">
    <location>
        <begin position="4112"/>
        <end position="4130"/>
    </location>
</feature>
<name>A0ABM1EG21_PRICU</name>
<dbReference type="Pfam" id="PF25794">
    <property type="entry name" value="SACS"/>
    <property type="match status" value="3"/>
</dbReference>
<dbReference type="SUPFAM" id="SSF46565">
    <property type="entry name" value="Chaperone J-domain"/>
    <property type="match status" value="1"/>
</dbReference>
<dbReference type="PANTHER" id="PTHR15600">
    <property type="entry name" value="SACSIN"/>
    <property type="match status" value="1"/>
</dbReference>
<dbReference type="InterPro" id="IPR007842">
    <property type="entry name" value="HEPN_dom"/>
</dbReference>
<dbReference type="RefSeq" id="XP_014671142.1">
    <property type="nucleotide sequence ID" value="XM_014815656.1"/>
</dbReference>
<dbReference type="InterPro" id="IPR036869">
    <property type="entry name" value="J_dom_sf"/>
</dbReference>
<feature type="domain" description="HEPN" evidence="2">
    <location>
        <begin position="4191"/>
        <end position="4304"/>
    </location>
</feature>
<dbReference type="InterPro" id="IPR052972">
    <property type="entry name" value="Sacsin_chaperone_reg"/>
</dbReference>
<proteinExistence type="predicted"/>
<keyword evidence="3" id="KW-1185">Reference proteome</keyword>
<sequence length="4314" mass="485475">MTSGPALYAYNDALFRPEDWDSIQSVQRSSKADNPMKVGRFGIGFNSIYHITDLPSILSGEFVGIFDPHEMFFGDRETGNRWHLYDPEIAELSDQFQPYSGVFADCSGGVDTGYYDGTLFRFPLRRSSSELASATCTEKNVRYLFDSFIVDAEIVLLFLKSLESVDIYERERGSQRAKLLYRVRIAEDCVDDVRDKRRQFVGSMQNNPHQRVMMTHVVTVETCDYSGATARTTTRSWMINHYRPGRDDVSRDVGDLSLQLRNIPWVSTAVPLDGATSHVGRVSCFLPLPPPSTDDTPTRLPVNVNAYFGLTDSRRDIKWLDAEQRNDASAKWNDGLLREVLPGSYVELVLDAISSNMLDVEKIMSLLPDIRVVDGKWRPMADVVLRQLFAHPIFHCDANGGSWLRLRDVVLDSDDSVADYIRRSARSVLLDVGYPVVLLPSAVQTTVQEVCPFYNSVRKMTPGLVREAVRRCHDDDIGRYSREDQLAFLKYCLSDENYGDLRGLLLLPLEGESLTRFVTSGGATAEVFVVDDNEYDGLFPGLEEIMLDRSLSQDLVNELIRTEGRTQLKLVTPDLVPLLVQMTLERMPELSAAWMKRLWSYLLRNLPEDLSLFHDMSILPDASCLETFSLSLPSAVILRQMHSDTIPPEVAEGLQELGMCVVDVPTFALAHPQITKYVNLPTPVGVLTALATRLYDDDCLDEAQEAVAELEPRVKRALRKFFSGANSLDDSATNILRALPIFEANARGADEPTFVSARDVTCSTPQTMLPVTIPDTLIDINCDRHSLDLAEQLGVEECSLVDVLLESVLPAVAEGSFYDAENVDKLADWMSRNFNDVLRDSESVISALSDLSFVTSGEGGGERVRPGELYDPTCEKLKKLFAMENRFPVGIYARADVVAMLKCLGLLSYEQVTINHVIDAARAVSSHDGTGEGLQPTREKAHAILQWLEENVEQIDGTDAASNFADIRFVSCERAPTLIYPKQLHFETVDFALPYEIVSDEYVHLIGSVVPTVAATNYPMTAKLFGWTESPALPSVLEHFRNVVDAFHSAEKGHFEAVVYSIYKYLSDSDDSDVVQSVTSAATPWVWHGDGFTTADRALTSVSSSLDLHPYAYVTPPMCTEFEPFFVRCGIDERPSQERLVNILHEIRDKWAHCQTIHPFDEYAKDKFMVLQILEYVKSDNENDNDELPYDVRTRLLLPVATTNGRLEFALVDECTYCEPEEQWLYEQYMEIEGGTQKLKFVHPEVPKSTIELLGVPSLSKQWVEADDVIGFEQAGQQEPLTRRIHRLLQEYSDGLSIPKEIIQNADDAGATVVKFLYDRRQHSESQTQLLDKAMVKCQGPALFAYNDGVFTDEDFVNITKLSGATKKEKTEKIGHFGLGFNSIYNITDVPSIVSRNYVLILDPTTAHLGRQIRDKSKPGIKINTRKRYLDIFDNQFKPYHGVFGCCLSGETGFKEFDGTLIRLPLRTTSSEIYDKCYTDNDMVDLLSILAKEANTLLLFTQSVKKVEVYIQDDSDVLSPVKLLSISKAAQSYVRELRAPLNLANCDRFTQQTSILRASAFKLKEIKEIDEDPQSVMMDSSIVIQMGCRVTKEGRDFFRDQAASTNSVSWLICSVMGGKDALALAKTNRSLVPCASVAVPVEKVDKDEDYFIPHSVSSPECSSQTTGAVFCYLPLPIVAGLPVHVNGSFAITPSRRHLIERVKSDKPDVRVDWNEAMMETLTLAYLRMLSDVKKLLPPTFTSYHYHHLFPLPTHGIWKILGTCFYKHLATSPKACLFSDEHGWAALTRCVFLDTDIRCAPGIGDTALAVLRLLANNMGKLVIDMPPEIFQEFLAAGCREELHGSMYTQVEFFTELFLPALGDIPAALRDPLVVFALDSGCEEIQRSLSECNCIPASPGGESLKRPSELFHPEGAASLLFTGNDGRFPFGTKDTYCSPQRLETLCQLGMAKDHLSSEDILDRALSVARIPHHADSLRQCRLLLSHLENNPDMLDSVDLRHIPFIPVLARPSDHPVELPWGGDTISERFLAPDQLWVASTKNAIGVVNAIVDDKTVPVSNTITEKLSFRSAPIIEDVAEQMRIICRANLDLKDKKLATFIQAAFREAYTHLQHVVEKDSEALENAKEILQGQPCILVGTNLLGVEQVAFEWSTTLPPYLFELPLELRTLYKDVFEHLGVKQRFDYRDYMTVLQQIRKDYSSKRLGGEISDVVVTLIRLLATEMKAAQLTTEDVEKECGSIILLDNHGVMQLRSLLCFNDCPWVPDDSSFLYVSTKIDYHTASVFGVRTKKRENVLRIAEGFKLPFGQREKLTGRIKRILTGYNEEDEILKEMLQNADDAGATEIAFINDSRQLKGDHLLDDNWKMIQGPSLCVYNNAPFRPSDIVGIQNLGEGSKATDSYKMGRYGVGFNVVYKVTDLPTFLTKGDEIGECLCALDPHASYLSGTTPDTTGVMLRVSSSVRDTYSDMFDCYISDEFHMQNATMFRLPLRNRKMAETSKISSSEVSNKDISQMFEIFKQQMLDILLFTNNVKTVKLVQIPMAEGDIEEYIVTTSLSKHDEISKLSFIQHVRDISLSLREGNLKLEDIDKRTVSYVVHVSDNKGVNETWTVNQQIGFEPGTTIPEAVTSAFASKELAMLPLAGTAAQLPTNVAPSAANHEKRKCKVFCYLPLPGSSELDVHVNGQFILDHEARRRLEDGGGFRRAWNMALIEHVAAPCYLALINAIKDELDKILAREYKCNHARSDGGRELVIDRLKAYSSVFPPPGLPADTFWRALSCSVYTAANANNASIIPVALTQQQQYRVDWYPPSEVNFRASTTEELRVDNNKLDVLASSSRLDEILLDIGFRIAACPNSIRQAFAEADEIVSHVTPTTVISYLRGAMESLPLPCHITKTKFKSVDRLEALIDFCKDADDFFEELAGLPLLLRNDHTLQRFSTDAPVYLTEFADLLPDEQQAFLHNSLASRFKPAMAVADPKAVFRRFTPADLASRLEGVLDSGTFLEQKYVQTSNDMSPWLRRLWTFLRECAHEDEAGNTDELFRPIEKWCLLPVKVATSAGMTESYLVQISHANLILDLSVETSPADISQKMKTALTALAVPELDVGLIYEEKDAEMVTAERDIPQALCANLMKAESILQAISKASKDDRLVMRSATAEMCGDILMYFSQNIAALEDVEDSDEVLRALPLHVTIGNKLVSIAETDAFLISSQSKLLQMDQRWMDYCDVTFLVKQSHKLIDLYNFLDCPEMEPTELYLNHILTHFHRFSPDAMAQHMEYVRDRVWKDCMMSAGQRGFLLQESLKKLHFLPGADGKLHTASYFYDPKQKTFEMLLDAERFPPSPYNSDEWLPLLRNVGLKNSLTCDLFLEFARKIASEAATATPSEETREKSVTLVNYLFGKMLVSHDYSSDDLLGLLSAIKDLKFLAPETMSGELLDLAPPYGQQETECYVRFNGSVCPGYTKLAWAVSTLLPPYADPTKHYTSRLDGQSIVNALGVKSVPGNSTVVNNVTAVVGHVMNFREEVVADAELKRRVDCVTDHFRFLKEHAPLDKETQMKLGWTKCVPVEMGRTFVEPYKIVIELAVEDEIPPFLYKIPLSMGPFSDLLSQLGAAHTVTVAQYGKVLHNLYEETKFSDSKLHPNECVLAFRAIKKLLTSLKDSGAGTELKRSTVYLPSKSLRMYKSTDLIFNDKPSFKAVTLNKEYVISLKECGIDGSDYDYWKLLPDEVRPKMLSDLVEERMLTDVDEAIECCSLHHSVRRMLTSQSFQWALLRLIAHERHLRGAAPDEGALEADIVGCLATLTLHCVDELRVGLTYKTSSLQIPETAVDIPCFVRKDAADDDGGSLTMIYVNHGKELKGMVEKTIATFLCDHFVELDRRKDVLHVLLSNEDSHMLILDQYNIKKDEQDEGADEEAATLPKPGDFIPVSDQHLLQQSLDRRSCFRPGEYVGYEVDCEEQSATYLYAVIVDAMRTRGDDDQSAITKKYRIDVGQRTPVVAMATDIYKFIRPEKTSSSDELVVYESQLEGDAAEAQRVDDHATKRQKTVEQMKREVTQTLEETWRLPDAERKKVQRRLYLSWHPDKNPDDVATATTVFKHLQDEIQRIEKRKEKLSTKTWDSWAKRHSEQRQRYQENMRENYEEEEAAGEDATDGGAEKGAARKKRPRRQKRQKAAAKESEFVPPPTFEKKNPQPGEAKRWYRQAAEDLRAAYHDLNSHPPSSMWACFKAHQSAEKAIRAAQLWEDAIQIDSHDLTDISRELDHKELKARARHLQSILGDAERMLYPGKLQYPQIPSERYPHDKAVRVVELAEKIIGYVEAVIEV</sequence>